<dbReference type="Pfam" id="PF00132">
    <property type="entry name" value="Hexapep"/>
    <property type="match status" value="1"/>
</dbReference>
<feature type="compositionally biased region" description="Gly residues" evidence="7">
    <location>
        <begin position="42"/>
        <end position="53"/>
    </location>
</feature>
<dbReference type="SMART" id="SM00971">
    <property type="entry name" value="SATase_N"/>
    <property type="match status" value="1"/>
</dbReference>
<keyword evidence="5" id="KW-0808">Transferase</keyword>
<dbReference type="SUPFAM" id="SSF51161">
    <property type="entry name" value="Trimeric LpxA-like enzymes"/>
    <property type="match status" value="1"/>
</dbReference>
<dbReference type="UniPathway" id="UPA00136">
    <property type="reaction ID" value="UER00199"/>
</dbReference>
<dbReference type="InterPro" id="IPR011004">
    <property type="entry name" value="Trimer_LpxA-like_sf"/>
</dbReference>
<evidence type="ECO:0000256" key="1">
    <source>
        <dbReference type="ARBA" id="ARBA00004876"/>
    </source>
</evidence>
<feature type="region of interest" description="Disordered" evidence="7">
    <location>
        <begin position="18"/>
        <end position="92"/>
    </location>
</feature>
<dbReference type="EMBL" id="HBFC01010553">
    <property type="protein sequence ID" value="CAD8703421.1"/>
    <property type="molecule type" value="Transcribed_RNA"/>
</dbReference>
<dbReference type="NCBIfam" id="NF041874">
    <property type="entry name" value="EPS_EpsC"/>
    <property type="match status" value="1"/>
</dbReference>
<sequence>MACPRGLVLPSASSIAAHRLSGGRRGGPLASDRGRSLPRAGHAGGGAHPGGGAHKLPSEQPRRSQVCRSSSTTERKQPNGEGSLVRRSAPGKSPPGEYFEVLEAETCPVNQDFVWQALCREARLDADTEPALASYLFSTVLAHKSLEDSLAFVLANKLRSNVLLDSQLLEMFAAQYRRDGTLVKQAQADMQAVIDRDPACDKYVHILLFFKGFQAIQAHRVAAALWRQDRKPLALLLQSRISEIFHVDIHPGATIGEGVMLDHATGVVIGETAVIENNVSILHGVTLGGTGTKDGDRHPKIGTGVVIGAGVTILGNIRVGANSKIGAGSVVLKEIPPNCTAVGIPARLVGKPQPKLQPSLSMDQVSGYDYVYEI</sequence>
<dbReference type="FunFam" id="2.160.10.10:FF:000002">
    <property type="entry name" value="Serine acetyltransferase"/>
    <property type="match status" value="1"/>
</dbReference>
<dbReference type="InterPro" id="IPR045304">
    <property type="entry name" value="LbH_SAT"/>
</dbReference>
<accession>A0A7S0SEC4</accession>
<dbReference type="GO" id="GO:0009001">
    <property type="term" value="F:serine O-acetyltransferase activity"/>
    <property type="evidence" value="ECO:0007669"/>
    <property type="project" value="UniProtKB-EC"/>
</dbReference>
<dbReference type="Pfam" id="PF06426">
    <property type="entry name" value="SATase_N"/>
    <property type="match status" value="1"/>
</dbReference>
<dbReference type="AlphaFoldDB" id="A0A7S0SEC4"/>
<gene>
    <name evidence="9" type="ORF">MANT1106_LOCUS6103</name>
</gene>
<dbReference type="GO" id="GO:0005737">
    <property type="term" value="C:cytoplasm"/>
    <property type="evidence" value="ECO:0007669"/>
    <property type="project" value="InterPro"/>
</dbReference>
<dbReference type="PANTHER" id="PTHR42811">
    <property type="entry name" value="SERINE ACETYLTRANSFERASE"/>
    <property type="match status" value="1"/>
</dbReference>
<dbReference type="InterPro" id="IPR018357">
    <property type="entry name" value="Hexapep_transf_CS"/>
</dbReference>
<dbReference type="InterPro" id="IPR053376">
    <property type="entry name" value="Serine_acetyltransferase"/>
</dbReference>
<dbReference type="NCBIfam" id="TIGR01172">
    <property type="entry name" value="cysE"/>
    <property type="match status" value="1"/>
</dbReference>
<dbReference type="PROSITE" id="PS00101">
    <property type="entry name" value="HEXAPEP_TRANSFERASES"/>
    <property type="match status" value="1"/>
</dbReference>
<dbReference type="InterPro" id="IPR005881">
    <property type="entry name" value="Ser_O-AcTrfase"/>
</dbReference>
<dbReference type="EC" id="2.3.1.30" evidence="3"/>
<evidence type="ECO:0000256" key="5">
    <source>
        <dbReference type="ARBA" id="ARBA00022679"/>
    </source>
</evidence>
<evidence type="ECO:0000256" key="6">
    <source>
        <dbReference type="ARBA" id="ARBA00023315"/>
    </source>
</evidence>
<dbReference type="Gene3D" id="1.10.3130.10">
    <property type="entry name" value="serine acetyltransferase, domain 1"/>
    <property type="match status" value="1"/>
</dbReference>
<evidence type="ECO:0000256" key="4">
    <source>
        <dbReference type="ARBA" id="ARBA00022605"/>
    </source>
</evidence>
<keyword evidence="6" id="KW-0012">Acyltransferase</keyword>
<evidence type="ECO:0000256" key="7">
    <source>
        <dbReference type="SAM" id="MobiDB-lite"/>
    </source>
</evidence>
<proteinExistence type="inferred from homology"/>
<dbReference type="CDD" id="cd03354">
    <property type="entry name" value="LbH_SAT"/>
    <property type="match status" value="1"/>
</dbReference>
<keyword evidence="4" id="KW-0028">Amino-acid biosynthesis</keyword>
<feature type="domain" description="Serine acetyltransferase N-terminal" evidence="8">
    <location>
        <begin position="114"/>
        <end position="218"/>
    </location>
</feature>
<name>A0A7S0SEC4_9CHLO</name>
<dbReference type="Gene3D" id="2.160.10.10">
    <property type="entry name" value="Hexapeptide repeat proteins"/>
    <property type="match status" value="1"/>
</dbReference>
<protein>
    <recommendedName>
        <fullName evidence="3">serine O-acetyltransferase</fullName>
        <ecNumber evidence="3">2.3.1.30</ecNumber>
    </recommendedName>
</protein>
<comment type="pathway">
    <text evidence="1">Amino-acid biosynthesis; L-cysteine biosynthesis; L-cysteine from L-serine: step 1/2.</text>
</comment>
<evidence type="ECO:0000256" key="2">
    <source>
        <dbReference type="ARBA" id="ARBA00007274"/>
    </source>
</evidence>
<reference evidence="9" key="1">
    <citation type="submission" date="2021-01" db="EMBL/GenBank/DDBJ databases">
        <authorList>
            <person name="Corre E."/>
            <person name="Pelletier E."/>
            <person name="Niang G."/>
            <person name="Scheremetjew M."/>
            <person name="Finn R."/>
            <person name="Kale V."/>
            <person name="Holt S."/>
            <person name="Cochrane G."/>
            <person name="Meng A."/>
            <person name="Brown T."/>
            <person name="Cohen L."/>
        </authorList>
    </citation>
    <scope>NUCLEOTIDE SEQUENCE</scope>
    <source>
        <strain evidence="9">SL-175</strain>
    </source>
</reference>
<dbReference type="InterPro" id="IPR010493">
    <property type="entry name" value="Ser_AcTrfase_N"/>
</dbReference>
<dbReference type="InterPro" id="IPR042122">
    <property type="entry name" value="Ser_AcTrfase_N_sf"/>
</dbReference>
<dbReference type="InterPro" id="IPR001451">
    <property type="entry name" value="Hexapep"/>
</dbReference>
<dbReference type="GO" id="GO:0006535">
    <property type="term" value="P:cysteine biosynthetic process from serine"/>
    <property type="evidence" value="ECO:0007669"/>
    <property type="project" value="InterPro"/>
</dbReference>
<evidence type="ECO:0000256" key="3">
    <source>
        <dbReference type="ARBA" id="ARBA00013266"/>
    </source>
</evidence>
<evidence type="ECO:0000313" key="9">
    <source>
        <dbReference type="EMBL" id="CAD8703421.1"/>
    </source>
</evidence>
<organism evidence="9">
    <name type="scientific">Mantoniella antarctica</name>
    <dbReference type="NCBI Taxonomy" id="81844"/>
    <lineage>
        <taxon>Eukaryota</taxon>
        <taxon>Viridiplantae</taxon>
        <taxon>Chlorophyta</taxon>
        <taxon>Mamiellophyceae</taxon>
        <taxon>Mamiellales</taxon>
        <taxon>Mamiellaceae</taxon>
        <taxon>Mantoniella</taxon>
    </lineage>
</organism>
<evidence type="ECO:0000259" key="8">
    <source>
        <dbReference type="SMART" id="SM00971"/>
    </source>
</evidence>
<comment type="similarity">
    <text evidence="2">Belongs to the transferase hexapeptide repeat family.</text>
</comment>